<proteinExistence type="predicted"/>
<gene>
    <name evidence="1" type="ORF">BSIN_3630</name>
</gene>
<dbReference type="EMBL" id="FXAN01000056">
    <property type="protein sequence ID" value="SMG00500.1"/>
    <property type="molecule type" value="Genomic_DNA"/>
</dbReference>
<dbReference type="Proteomes" id="UP000198460">
    <property type="component" value="Unassembled WGS sequence"/>
</dbReference>
<evidence type="ECO:0000313" key="1">
    <source>
        <dbReference type="EMBL" id="SMG00500.1"/>
    </source>
</evidence>
<dbReference type="AlphaFoldDB" id="A0A238H5K5"/>
<sequence>MPTERHFSYPVRTGRPCGARRIFSCRRIARAGHLAKGT</sequence>
<organism evidence="1 2">
    <name type="scientific">Burkholderia singularis</name>
    <dbReference type="NCBI Taxonomy" id="1503053"/>
    <lineage>
        <taxon>Bacteria</taxon>
        <taxon>Pseudomonadati</taxon>
        <taxon>Pseudomonadota</taxon>
        <taxon>Betaproteobacteria</taxon>
        <taxon>Burkholderiales</taxon>
        <taxon>Burkholderiaceae</taxon>
        <taxon>Burkholderia</taxon>
        <taxon>pseudomallei group</taxon>
    </lineage>
</organism>
<name>A0A238H5K5_9BURK</name>
<evidence type="ECO:0000313" key="2">
    <source>
        <dbReference type="Proteomes" id="UP000198460"/>
    </source>
</evidence>
<protein>
    <submittedName>
        <fullName evidence="1">Uncharacterized protein</fullName>
    </submittedName>
</protein>
<reference evidence="1 2" key="1">
    <citation type="submission" date="2017-04" db="EMBL/GenBank/DDBJ databases">
        <authorList>
            <person name="Afonso C.L."/>
            <person name="Miller P.J."/>
            <person name="Scott M.A."/>
            <person name="Spackman E."/>
            <person name="Goraichik I."/>
            <person name="Dimitrov K.M."/>
            <person name="Suarez D.L."/>
            <person name="Swayne D.E."/>
        </authorList>
    </citation>
    <scope>NUCLEOTIDE SEQUENCE [LARGE SCALE GENOMIC DNA]</scope>
    <source>
        <strain evidence="1">LMG 28154</strain>
    </source>
</reference>
<accession>A0A238H5K5</accession>